<reference evidence="3" key="3">
    <citation type="submission" date="2015-06" db="UniProtKB">
        <authorList>
            <consortium name="EnsemblMetazoa"/>
        </authorList>
    </citation>
    <scope>IDENTIFICATION</scope>
</reference>
<dbReference type="GO" id="GO:0043001">
    <property type="term" value="P:Golgi to plasma membrane protein transport"/>
    <property type="evidence" value="ECO:0000318"/>
    <property type="project" value="GO_Central"/>
</dbReference>
<dbReference type="RefSeq" id="XP_009018008.1">
    <property type="nucleotide sequence ID" value="XM_009019760.1"/>
</dbReference>
<dbReference type="CTD" id="20210606"/>
<dbReference type="Proteomes" id="UP000015101">
    <property type="component" value="Unassembled WGS sequence"/>
</dbReference>
<evidence type="ECO:0000313" key="4">
    <source>
        <dbReference type="Proteomes" id="UP000015101"/>
    </source>
</evidence>
<dbReference type="PANTHER" id="PTHR13465:SF2">
    <property type="entry name" value="PHAGOSOME ASSEMBLY FACTOR 1"/>
    <property type="match status" value="1"/>
</dbReference>
<dbReference type="eggNOG" id="KOG2819">
    <property type="taxonomic scope" value="Eukaryota"/>
</dbReference>
<protein>
    <submittedName>
        <fullName evidence="2 3">Uncharacterized protein</fullName>
    </submittedName>
</protein>
<dbReference type="FunCoup" id="T1FP59">
    <property type="interactions" value="636"/>
</dbReference>
<dbReference type="OrthoDB" id="411211at2759"/>
<name>T1FP59_HELRO</name>
<dbReference type="InterPro" id="IPR005373">
    <property type="entry name" value="PHAF1"/>
</dbReference>
<keyword evidence="4" id="KW-1185">Reference proteome</keyword>
<sequence length="390" mass="45216">MLDLDVQPARSLGNEYWEFILGMPLYQAIALIKSQDDLLKNIQLMYNQHNALANDIVLDLAQDCIRLHFDSYLQRLKVIEVYDMSKIKLKYLNEYFNSPSTLPTITQIDNCFGATHPAKYNADKTIFSLNFRGLTFIFKILDGSSYETSPVVTSLFIYSGQSLTDAIVPSIPSSCFYAGLYLEKFDGDRLMQAADEASPYSSIHYATILQEINFGDTTQDVISKIGSPSRMHYKDYDKMKIHCPKKHNMCYNTSDYFFNYLNYGVDILFDARTHVVKKLVMHTNFPNHFNFNIYYRCHFQIPLSVSRNLSSFDSDELVLNNNFITFDTKWSSVMKYLITPHTKPVVRNRMYDNQLFREIHCFGCNEFIFEVMSCDQIASVTVYQPSKDNK</sequence>
<evidence type="ECO:0000313" key="2">
    <source>
        <dbReference type="EMBL" id="ESO04072.1"/>
    </source>
</evidence>
<dbReference type="KEGG" id="hro:HELRODRAFT_187040"/>
<reference evidence="2 4" key="2">
    <citation type="journal article" date="2013" name="Nature">
        <title>Insights into bilaterian evolution from three spiralian genomes.</title>
        <authorList>
            <person name="Simakov O."/>
            <person name="Marletaz F."/>
            <person name="Cho S.J."/>
            <person name="Edsinger-Gonzales E."/>
            <person name="Havlak P."/>
            <person name="Hellsten U."/>
            <person name="Kuo D.H."/>
            <person name="Larsson T."/>
            <person name="Lv J."/>
            <person name="Arendt D."/>
            <person name="Savage R."/>
            <person name="Osoegawa K."/>
            <person name="de Jong P."/>
            <person name="Grimwood J."/>
            <person name="Chapman J.A."/>
            <person name="Shapiro H."/>
            <person name="Aerts A."/>
            <person name="Otillar R.P."/>
            <person name="Terry A.Y."/>
            <person name="Boore J.L."/>
            <person name="Grigoriev I.V."/>
            <person name="Lindberg D.R."/>
            <person name="Seaver E.C."/>
            <person name="Weisblat D.A."/>
            <person name="Putnam N.H."/>
            <person name="Rokhsar D.S."/>
        </authorList>
    </citation>
    <scope>NUCLEOTIDE SEQUENCE</scope>
</reference>
<dbReference type="HOGENOM" id="CLU_032056_0_0_1"/>
<dbReference type="AlphaFoldDB" id="T1FP59"/>
<dbReference type="Pfam" id="PF03676">
    <property type="entry name" value="PHAF1"/>
    <property type="match status" value="1"/>
</dbReference>
<gene>
    <name evidence="3" type="primary">20210606</name>
    <name evidence="2" type="ORF">HELRODRAFT_187040</name>
</gene>
<dbReference type="GO" id="GO:0005802">
    <property type="term" value="C:trans-Golgi network"/>
    <property type="evidence" value="ECO:0000318"/>
    <property type="project" value="GO_Central"/>
</dbReference>
<organism evidence="3 4">
    <name type="scientific">Helobdella robusta</name>
    <name type="common">Californian leech</name>
    <dbReference type="NCBI Taxonomy" id="6412"/>
    <lineage>
        <taxon>Eukaryota</taxon>
        <taxon>Metazoa</taxon>
        <taxon>Spiralia</taxon>
        <taxon>Lophotrochozoa</taxon>
        <taxon>Annelida</taxon>
        <taxon>Clitellata</taxon>
        <taxon>Hirudinea</taxon>
        <taxon>Rhynchobdellida</taxon>
        <taxon>Glossiphoniidae</taxon>
        <taxon>Helobdella</taxon>
    </lineage>
</organism>
<reference evidence="4" key="1">
    <citation type="submission" date="2012-12" db="EMBL/GenBank/DDBJ databases">
        <authorList>
            <person name="Hellsten U."/>
            <person name="Grimwood J."/>
            <person name="Chapman J.A."/>
            <person name="Shapiro H."/>
            <person name="Aerts A."/>
            <person name="Otillar R.P."/>
            <person name="Terry A.Y."/>
            <person name="Boore J.L."/>
            <person name="Simakov O."/>
            <person name="Marletaz F."/>
            <person name="Cho S.-J."/>
            <person name="Edsinger-Gonzales E."/>
            <person name="Havlak P."/>
            <person name="Kuo D.-H."/>
            <person name="Larsson T."/>
            <person name="Lv J."/>
            <person name="Arendt D."/>
            <person name="Savage R."/>
            <person name="Osoegawa K."/>
            <person name="de Jong P."/>
            <person name="Lindberg D.R."/>
            <person name="Seaver E.C."/>
            <person name="Weisblat D.A."/>
            <person name="Putnam N.H."/>
            <person name="Grigoriev I.V."/>
            <person name="Rokhsar D.S."/>
        </authorList>
    </citation>
    <scope>NUCLEOTIDE SEQUENCE</scope>
</reference>
<evidence type="ECO:0000256" key="1">
    <source>
        <dbReference type="ARBA" id="ARBA00024339"/>
    </source>
</evidence>
<dbReference type="InterPro" id="IPR039156">
    <property type="entry name" value="PHAF1/BROMI"/>
</dbReference>
<evidence type="ECO:0000313" key="3">
    <source>
        <dbReference type="EnsemblMetazoa" id="HelroP187040"/>
    </source>
</evidence>
<dbReference type="OMA" id="YRKNDQK"/>
<comment type="similarity">
    <text evidence="1">Belongs to the PHAF1 family.</text>
</comment>
<dbReference type="EMBL" id="KB096551">
    <property type="protein sequence ID" value="ESO04072.1"/>
    <property type="molecule type" value="Genomic_DNA"/>
</dbReference>
<accession>T1FP59</accession>
<dbReference type="EnsemblMetazoa" id="HelroT187040">
    <property type="protein sequence ID" value="HelroP187040"/>
    <property type="gene ID" value="HelroG187040"/>
</dbReference>
<dbReference type="EMBL" id="AMQM01004459">
    <property type="status" value="NOT_ANNOTATED_CDS"/>
    <property type="molecule type" value="Genomic_DNA"/>
</dbReference>
<dbReference type="STRING" id="6412.T1FP59"/>
<dbReference type="InParanoid" id="T1FP59"/>
<dbReference type="GeneID" id="20210606"/>
<dbReference type="PANTHER" id="PTHR13465">
    <property type="entry name" value="UPF0183 PROTEIN"/>
    <property type="match status" value="1"/>
</dbReference>
<proteinExistence type="inferred from homology"/>